<organism evidence="1 2">
    <name type="scientific">Clostridium neuense</name>
    <dbReference type="NCBI Taxonomy" id="1728934"/>
    <lineage>
        <taxon>Bacteria</taxon>
        <taxon>Bacillati</taxon>
        <taxon>Bacillota</taxon>
        <taxon>Clostridia</taxon>
        <taxon>Eubacteriales</taxon>
        <taxon>Clostridiaceae</taxon>
        <taxon>Clostridium</taxon>
    </lineage>
</organism>
<proteinExistence type="predicted"/>
<dbReference type="EMBL" id="JBJIAA010000009">
    <property type="protein sequence ID" value="MFL0251146.1"/>
    <property type="molecule type" value="Genomic_DNA"/>
</dbReference>
<protein>
    <submittedName>
        <fullName evidence="1">Uncharacterized protein</fullName>
    </submittedName>
</protein>
<dbReference type="RefSeq" id="WP_406787802.1">
    <property type="nucleotide sequence ID" value="NZ_JBJIAA010000009.1"/>
</dbReference>
<reference evidence="1 2" key="1">
    <citation type="submission" date="2024-11" db="EMBL/GenBank/DDBJ databases">
        <authorList>
            <person name="Heng Y.C."/>
            <person name="Lim A.C.H."/>
            <person name="Lee J.K.Y."/>
            <person name="Kittelmann S."/>
        </authorList>
    </citation>
    <scope>NUCLEOTIDE SEQUENCE [LARGE SCALE GENOMIC DNA]</scope>
    <source>
        <strain evidence="1 2">WILCCON 0114</strain>
    </source>
</reference>
<name>A0ABW8TFP1_9CLOT</name>
<gene>
    <name evidence="1" type="ORF">ACJDT4_11985</name>
</gene>
<evidence type="ECO:0000313" key="1">
    <source>
        <dbReference type="EMBL" id="MFL0251146.1"/>
    </source>
</evidence>
<comment type="caution">
    <text evidence="1">The sequence shown here is derived from an EMBL/GenBank/DDBJ whole genome shotgun (WGS) entry which is preliminary data.</text>
</comment>
<dbReference type="Proteomes" id="UP001623592">
    <property type="component" value="Unassembled WGS sequence"/>
</dbReference>
<evidence type="ECO:0000313" key="2">
    <source>
        <dbReference type="Proteomes" id="UP001623592"/>
    </source>
</evidence>
<sequence length="96" mass="11149">MATNKISISFCEYYSDVYNYLKNKPNISNFICELVKTQMTDTNTKCQDLRSEIEKIIDDILKDKQLIIETQSENNTSTVKQNALTKDDISLIKELF</sequence>
<accession>A0ABW8TFP1</accession>
<keyword evidence="2" id="KW-1185">Reference proteome</keyword>